<organism evidence="1">
    <name type="scientific">viral metagenome</name>
    <dbReference type="NCBI Taxonomy" id="1070528"/>
    <lineage>
        <taxon>unclassified sequences</taxon>
        <taxon>metagenomes</taxon>
        <taxon>organismal metagenomes</taxon>
    </lineage>
</organism>
<reference evidence="1" key="1">
    <citation type="submission" date="2020-03" db="EMBL/GenBank/DDBJ databases">
        <title>The deep terrestrial virosphere.</title>
        <authorList>
            <person name="Holmfeldt K."/>
            <person name="Nilsson E."/>
            <person name="Simone D."/>
            <person name="Lopez-Fernandez M."/>
            <person name="Wu X."/>
            <person name="de Brujin I."/>
            <person name="Lundin D."/>
            <person name="Andersson A."/>
            <person name="Bertilsson S."/>
            <person name="Dopson M."/>
        </authorList>
    </citation>
    <scope>NUCLEOTIDE SEQUENCE</scope>
    <source>
        <strain evidence="1">MM415B05216</strain>
    </source>
</reference>
<proteinExistence type="predicted"/>
<evidence type="ECO:0000313" key="1">
    <source>
        <dbReference type="EMBL" id="QJA95699.1"/>
    </source>
</evidence>
<dbReference type="EMBL" id="MT143336">
    <property type="protein sequence ID" value="QJA95699.1"/>
    <property type="molecule type" value="Genomic_DNA"/>
</dbReference>
<name>A0A6M3LMZ7_9ZZZZ</name>
<dbReference type="AlphaFoldDB" id="A0A6M3LMZ7"/>
<gene>
    <name evidence="1" type="ORF">MM415B05216_0006</name>
</gene>
<protein>
    <submittedName>
        <fullName evidence="1">Uncharacterized protein</fullName>
    </submittedName>
</protein>
<sequence length="78" mass="9542">MTLEIAETASNMWESERKLWKEYAQKLKKFWGSSLVDEVHQRIAEAVMWRDLWKVWPIYCEYIRILTDKLEEDPKDVH</sequence>
<accession>A0A6M3LMZ7</accession>